<dbReference type="SMART" id="SM00220">
    <property type="entry name" value="S_TKc"/>
    <property type="match status" value="1"/>
</dbReference>
<comment type="caution">
    <text evidence="6">The sequence shown here is derived from an EMBL/GenBank/DDBJ whole genome shotgun (WGS) entry which is preliminary data.</text>
</comment>
<keyword evidence="4" id="KW-1133">Transmembrane helix</keyword>
<proteinExistence type="predicted"/>
<evidence type="ECO:0000259" key="5">
    <source>
        <dbReference type="PROSITE" id="PS50011"/>
    </source>
</evidence>
<dbReference type="Pfam" id="PF13374">
    <property type="entry name" value="TPR_10"/>
    <property type="match status" value="3"/>
</dbReference>
<keyword evidence="1 3" id="KW-0547">Nucleotide-binding</keyword>
<evidence type="ECO:0000256" key="2">
    <source>
        <dbReference type="ARBA" id="ARBA00022840"/>
    </source>
</evidence>
<feature type="domain" description="Protein kinase" evidence="5">
    <location>
        <begin position="83"/>
        <end position="363"/>
    </location>
</feature>
<dbReference type="Gene3D" id="1.10.510.10">
    <property type="entry name" value="Transferase(Phosphotransferase) domain 1"/>
    <property type="match status" value="1"/>
</dbReference>
<evidence type="ECO:0000256" key="1">
    <source>
        <dbReference type="ARBA" id="ARBA00022741"/>
    </source>
</evidence>
<dbReference type="PROSITE" id="PS50011">
    <property type="entry name" value="PROTEIN_KINASE_DOM"/>
    <property type="match status" value="1"/>
</dbReference>
<evidence type="ECO:0000256" key="3">
    <source>
        <dbReference type="PROSITE-ProRule" id="PRU10141"/>
    </source>
</evidence>
<keyword evidence="2 3" id="KW-0067">ATP-binding</keyword>
<feature type="binding site" evidence="3">
    <location>
        <position position="114"/>
    </location>
    <ligand>
        <name>ATP</name>
        <dbReference type="ChEBI" id="CHEBI:30616"/>
    </ligand>
</feature>
<dbReference type="Proteomes" id="UP001596018">
    <property type="component" value="Unassembled WGS sequence"/>
</dbReference>
<evidence type="ECO:0000256" key="4">
    <source>
        <dbReference type="SAM" id="Phobius"/>
    </source>
</evidence>
<evidence type="ECO:0000313" key="6">
    <source>
        <dbReference type="EMBL" id="MFC5441026.1"/>
    </source>
</evidence>
<dbReference type="Pfam" id="PF00069">
    <property type="entry name" value="Pkinase"/>
    <property type="match status" value="1"/>
</dbReference>
<dbReference type="SUPFAM" id="SSF48452">
    <property type="entry name" value="TPR-like"/>
    <property type="match status" value="2"/>
</dbReference>
<keyword evidence="4" id="KW-0472">Membrane</keyword>
<dbReference type="InterPro" id="IPR017441">
    <property type="entry name" value="Protein_kinase_ATP_BS"/>
</dbReference>
<dbReference type="Pfam" id="PF13424">
    <property type="entry name" value="TPR_12"/>
    <property type="match status" value="1"/>
</dbReference>
<dbReference type="RefSeq" id="WP_377341432.1">
    <property type="nucleotide sequence ID" value="NZ_JALBWS010000008.1"/>
</dbReference>
<keyword evidence="4" id="KW-0812">Transmembrane</keyword>
<dbReference type="InterPro" id="IPR011009">
    <property type="entry name" value="Kinase-like_dom_sf"/>
</dbReference>
<dbReference type="InterPro" id="IPR053137">
    <property type="entry name" value="NLR-like"/>
</dbReference>
<dbReference type="EMBL" id="JBHSMM010000003">
    <property type="protein sequence ID" value="MFC5441026.1"/>
    <property type="molecule type" value="Genomic_DNA"/>
</dbReference>
<dbReference type="PANTHER" id="PTHR46082">
    <property type="entry name" value="ATP/GTP-BINDING PROTEIN-RELATED"/>
    <property type="match status" value="1"/>
</dbReference>
<dbReference type="PROSITE" id="PS00108">
    <property type="entry name" value="PROTEIN_KINASE_ST"/>
    <property type="match status" value="1"/>
</dbReference>
<protein>
    <submittedName>
        <fullName evidence="6">Tetratricopeptide repeat protein</fullName>
    </submittedName>
</protein>
<reference evidence="7" key="1">
    <citation type="journal article" date="2019" name="Int. J. Syst. Evol. Microbiol.">
        <title>The Global Catalogue of Microorganisms (GCM) 10K type strain sequencing project: providing services to taxonomists for standard genome sequencing and annotation.</title>
        <authorList>
            <consortium name="The Broad Institute Genomics Platform"/>
            <consortium name="The Broad Institute Genome Sequencing Center for Infectious Disease"/>
            <person name="Wu L."/>
            <person name="Ma J."/>
        </authorList>
    </citation>
    <scope>NUCLEOTIDE SEQUENCE [LARGE SCALE GENOMIC DNA]</scope>
    <source>
        <strain evidence="7">KACC 12822</strain>
    </source>
</reference>
<dbReference type="PROSITE" id="PS00107">
    <property type="entry name" value="PROTEIN_KINASE_ATP"/>
    <property type="match status" value="1"/>
</dbReference>
<name>A0ABW0JZI0_9GAMM</name>
<keyword evidence="7" id="KW-1185">Reference proteome</keyword>
<dbReference type="PANTHER" id="PTHR46082:SF6">
    <property type="entry name" value="AAA+ ATPASE DOMAIN-CONTAINING PROTEIN-RELATED"/>
    <property type="match status" value="1"/>
</dbReference>
<dbReference type="Gene3D" id="3.30.200.20">
    <property type="entry name" value="Phosphorylase Kinase, domain 1"/>
    <property type="match status" value="1"/>
</dbReference>
<dbReference type="InterPro" id="IPR000719">
    <property type="entry name" value="Prot_kinase_dom"/>
</dbReference>
<dbReference type="SUPFAM" id="SSF56112">
    <property type="entry name" value="Protein kinase-like (PK-like)"/>
    <property type="match status" value="1"/>
</dbReference>
<evidence type="ECO:0000313" key="7">
    <source>
        <dbReference type="Proteomes" id="UP001596018"/>
    </source>
</evidence>
<organism evidence="6 7">
    <name type="scientific">Rhodanobacter ginsenosidimutans</name>
    <dbReference type="NCBI Taxonomy" id="490571"/>
    <lineage>
        <taxon>Bacteria</taxon>
        <taxon>Pseudomonadati</taxon>
        <taxon>Pseudomonadota</taxon>
        <taxon>Gammaproteobacteria</taxon>
        <taxon>Lysobacterales</taxon>
        <taxon>Rhodanobacteraceae</taxon>
        <taxon>Rhodanobacter</taxon>
    </lineage>
</organism>
<accession>A0ABW0JZI0</accession>
<feature type="transmembrane region" description="Helical" evidence="4">
    <location>
        <begin position="388"/>
        <end position="411"/>
    </location>
</feature>
<dbReference type="CDD" id="cd14014">
    <property type="entry name" value="STKc_PknB_like"/>
    <property type="match status" value="1"/>
</dbReference>
<dbReference type="InterPro" id="IPR011990">
    <property type="entry name" value="TPR-like_helical_dom_sf"/>
</dbReference>
<sequence>MTRQLTDRYREAKLIAMAAIELGMDAREEMIASAVAGDEELGREVRWMIGAIESSHTAPMPGDQMQTADLSGHDAQASAPRHYRLLRRLGEGGMGTVYLAERTDGDFVQQVALKFLQASAEGSPVLLERFTRERQVLARLEHPGIAHLLDGGVLTDGKPFLAMEYVEGERIDAWCEHHGADLRERVLLFLKVCAAVEYAHRNLIIHRDIKPANILVTEYGEPKLLDFGIARIIDEHVDVAATATGAQALTLAYASPEQIERQPLTTAADVYSLGVVLYQLVSGRRPFQHLVTPHLLTNAIIGGVVVAPSRVAKAAAREIGGEKTPGFSVPADIDAIVLKSLRRHAAERYATVGELVADLRRFLARHPVHARRGVRLYRVRRFVQRNRWPLAAASVLLVAVLSGLGSSLYALGQARTQQQLAEHRQQQLERIVHFQQSMFDSVDIDAMGHAIKRDQERQLTAMLSTGKDGPVPDKGAVEELQRAFAGISATDTARNVLDTYVVTHALDSLDAAFADAPTLAADMRQSLARVLVNIGSYPHAVTELRKVLSTRDQGAPADDQARLSTQIDLAQALYRKGDLDAAAELFGQSGRESSSLPVAAPLRVAAEAGRGRVLAAQGHLQQALVLQQKLYEQLQPLLPATDTGVMELRQDLVTTLIGLGMRDEARKQAEALVALDRGKLGAEHPETLKAMVVLAKLLHYRHEYEKSLALAREVANIRERKLGADHPETLRAQNMVATDEVYLAQDPVAFKQAHVLLDRVVATRERLLGPDHPDTMVSLTVMVRLVAKQGHFADDPAVAQGYYAKAIALERRILASHERMLGPNHPHTLMAHGSLASLLNAAGQHRKALTEAELTLAGQRRALGDDHPIIFGTLTLIGDINSDAGDWKAARMAYRQALTGREKLLGPRDAHTIESASRLHYALSELGAQHAAESVRQEYLDPVIAMNPANLNASMRSVRDEAIRMLTP</sequence>
<dbReference type="Gene3D" id="1.25.40.10">
    <property type="entry name" value="Tetratricopeptide repeat domain"/>
    <property type="match status" value="3"/>
</dbReference>
<gene>
    <name evidence="6" type="ORF">ACFPK0_13450</name>
</gene>
<dbReference type="InterPro" id="IPR008271">
    <property type="entry name" value="Ser/Thr_kinase_AS"/>
</dbReference>